<dbReference type="SUPFAM" id="SSF52540">
    <property type="entry name" value="P-loop containing nucleoside triphosphate hydrolases"/>
    <property type="match status" value="1"/>
</dbReference>
<comment type="caution">
    <text evidence="2">The sequence shown here is derived from an EMBL/GenBank/DDBJ whole genome shotgun (WGS) entry which is preliminary data.</text>
</comment>
<name>A0A9Q3WJ54_9RHOB</name>
<dbReference type="InterPro" id="IPR027417">
    <property type="entry name" value="P-loop_NTPase"/>
</dbReference>
<dbReference type="Proteomes" id="UP000813672">
    <property type="component" value="Unassembled WGS sequence"/>
</dbReference>
<dbReference type="EMBL" id="JAGQAF010000004">
    <property type="protein sequence ID" value="MCE8537275.1"/>
    <property type="molecule type" value="Genomic_DNA"/>
</dbReference>
<accession>A0A9Q3WJ54</accession>
<evidence type="ECO:0000313" key="3">
    <source>
        <dbReference type="Proteomes" id="UP000813672"/>
    </source>
</evidence>
<evidence type="ECO:0000313" key="2">
    <source>
        <dbReference type="EMBL" id="MCE8537275.1"/>
    </source>
</evidence>
<proteinExistence type="predicted"/>
<organism evidence="2 3">
    <name type="scientific">Ruegeria pomeroyi</name>
    <dbReference type="NCBI Taxonomy" id="89184"/>
    <lineage>
        <taxon>Bacteria</taxon>
        <taxon>Pseudomonadati</taxon>
        <taxon>Pseudomonadota</taxon>
        <taxon>Alphaproteobacteria</taxon>
        <taxon>Rhodobacterales</taxon>
        <taxon>Roseobacteraceae</taxon>
        <taxon>Ruegeria</taxon>
    </lineage>
</organism>
<feature type="region of interest" description="Disordered" evidence="1">
    <location>
        <begin position="301"/>
        <end position="333"/>
    </location>
</feature>
<evidence type="ECO:0000256" key="1">
    <source>
        <dbReference type="SAM" id="MobiDB-lite"/>
    </source>
</evidence>
<evidence type="ECO:0008006" key="4">
    <source>
        <dbReference type="Google" id="ProtNLM"/>
    </source>
</evidence>
<reference evidence="2" key="1">
    <citation type="journal article" date="2021" name="Environ. Microbiol.">
        <title>Cryptic niche differentiation of novel sediment ecotypes of Rugeria pomeroyi correlates with nitrate respiration.</title>
        <authorList>
            <person name="Lin X."/>
            <person name="McNichol J."/>
            <person name="Chu X."/>
            <person name="Qian Y."/>
            <person name="Luo H."/>
        </authorList>
    </citation>
    <scope>NUCLEOTIDE SEQUENCE</scope>
    <source>
        <strain evidence="2">SZCCDBB064</strain>
    </source>
</reference>
<feature type="compositionally biased region" description="Basic and acidic residues" evidence="1">
    <location>
        <begin position="316"/>
        <end position="333"/>
    </location>
</feature>
<protein>
    <recommendedName>
        <fullName evidence="4">Sulfotransferase family protein</fullName>
    </recommendedName>
</protein>
<dbReference type="AlphaFoldDB" id="A0A9Q3WJ54"/>
<sequence length="333" mass="37067">MGMTVRVHSRSHRVLRARKKGCAMDVILHIGAHRCATTTFQHYLRQNADRLAADGTGFWGPRRTRNGLFRGLLPTPGPATGRDLRRRAVGRVRLNMARTALGGTRRLVVSDENMLGSMRLNLRQAELYPDAGERVARYVEAFDGRISDVVLNIRSPEIWWSSALGYGLTRGFGLPSPVALDWIAHGPRSWRDVIADIGCAVPGARLWVLPFEIFAGRPEAQLQAVTGRPAPNEHSRDWLNATPRLPELREMLPERLARALPGGEGRWSLFTPEQATALRETYADDLMWLAAGADGLAWLMDDPNKKPAGQTLPRPELTRGRRNEQDRRLAGAG</sequence>
<gene>
    <name evidence="2" type="ORF">KBY27_07375</name>
</gene>